<comment type="caution">
    <text evidence="1">The sequence shown here is derived from an EMBL/GenBank/DDBJ whole genome shotgun (WGS) entry which is preliminary data.</text>
</comment>
<name>A0AAD5SCM8_9FUNG</name>
<gene>
    <name evidence="1" type="ORF">HK097_008337</name>
</gene>
<evidence type="ECO:0000313" key="2">
    <source>
        <dbReference type="Proteomes" id="UP001212841"/>
    </source>
</evidence>
<dbReference type="Proteomes" id="UP001212841">
    <property type="component" value="Unassembled WGS sequence"/>
</dbReference>
<dbReference type="EMBL" id="JADGJD010000486">
    <property type="protein sequence ID" value="KAJ3050669.1"/>
    <property type="molecule type" value="Genomic_DNA"/>
</dbReference>
<dbReference type="AlphaFoldDB" id="A0AAD5SCM8"/>
<keyword evidence="2" id="KW-1185">Reference proteome</keyword>
<accession>A0AAD5SCM8</accession>
<reference evidence="1" key="1">
    <citation type="submission" date="2020-05" db="EMBL/GenBank/DDBJ databases">
        <title>Phylogenomic resolution of chytrid fungi.</title>
        <authorList>
            <person name="Stajich J.E."/>
            <person name="Amses K."/>
            <person name="Simmons R."/>
            <person name="Seto K."/>
            <person name="Myers J."/>
            <person name="Bonds A."/>
            <person name="Quandt C.A."/>
            <person name="Barry K."/>
            <person name="Liu P."/>
            <person name="Grigoriev I."/>
            <person name="Longcore J.E."/>
            <person name="James T.Y."/>
        </authorList>
    </citation>
    <scope>NUCLEOTIDE SEQUENCE</scope>
    <source>
        <strain evidence="1">JEL0318</strain>
    </source>
</reference>
<sequence>MTTEKRNIPRATLTMKSKKRMEERERQILESDTKEEIDGVESIHETIESDDEVVAPEKMFYFRKDYKCKDQVMEWALQQYKTNQCKCPGLTKYVERLDENAHINQFVDFDMSWKSEDKLPTKGTQNEIFEHVIDTFERSASKVKKNEETSKYDMEAGKVKISSRLWTSGLTSTPKIMKTKLTDYLPDMSMFPEIMKNYDLGTSFFDVCVYNKDRKMCCLNKTKLPEDTRILERCNCDDTPLEDYLIQNVHNTDEEAKWAIADGKLEKTVKNKGKEAVADEGTSTIDNKPEKTIFECVTKSSPDAYLQRNLAEPTKFDKCINVFVKSPYCIIAESEHTASVNKMYFVVGSKYIKYKCAECNKESNDEHKNAKIAQLFASKKDTVTPELLCCNEQPKPPVNGTIAAIHDWRNVDK</sequence>
<protein>
    <submittedName>
        <fullName evidence="1">Uncharacterized protein</fullName>
    </submittedName>
</protein>
<proteinExistence type="predicted"/>
<evidence type="ECO:0000313" key="1">
    <source>
        <dbReference type="EMBL" id="KAJ3050669.1"/>
    </source>
</evidence>
<organism evidence="1 2">
    <name type="scientific">Rhizophlyctis rosea</name>
    <dbReference type="NCBI Taxonomy" id="64517"/>
    <lineage>
        <taxon>Eukaryota</taxon>
        <taxon>Fungi</taxon>
        <taxon>Fungi incertae sedis</taxon>
        <taxon>Chytridiomycota</taxon>
        <taxon>Chytridiomycota incertae sedis</taxon>
        <taxon>Chytridiomycetes</taxon>
        <taxon>Rhizophlyctidales</taxon>
        <taxon>Rhizophlyctidaceae</taxon>
        <taxon>Rhizophlyctis</taxon>
    </lineage>
</organism>